<feature type="transmembrane region" description="Helical" evidence="1">
    <location>
        <begin position="52"/>
        <end position="72"/>
    </location>
</feature>
<accession>A0A417YER9</accession>
<dbReference type="InterPro" id="IPR014509">
    <property type="entry name" value="YjdF-like"/>
</dbReference>
<sequence length="209" mass="23910">MYHFFARTGNTNEYCRIRGEKVKRKWIIGLSCLFILFMTALFIYYFRKGDTSRWQVALGGIGASALPLLLLFAKKNPFNLPIIIGYYITIFCTIFLGSIASFYLKHNWWDSTIHFYKGILVGFMGIALYKLWVTEQARKSVSRPILFLFTLSLAVTASVLWEIYEFAGDQFFTHTMQRGGNKDTMFDLLAGTSGGLLASLYAVIRKPNL</sequence>
<feature type="transmembrane region" description="Helical" evidence="1">
    <location>
        <begin position="184"/>
        <end position="204"/>
    </location>
</feature>
<dbReference type="EMBL" id="QWEG01000024">
    <property type="protein sequence ID" value="RHW31185.1"/>
    <property type="molecule type" value="Genomic_DNA"/>
</dbReference>
<reference evidence="2 3" key="1">
    <citation type="journal article" date="2017" name="Int. J. Syst. Evol. Microbiol.">
        <title>Bacillus notoginsengisoli sp. nov., a novel bacterium isolated from the rhizosphere of Panax notoginseng.</title>
        <authorList>
            <person name="Zhang M.Y."/>
            <person name="Cheng J."/>
            <person name="Cai Y."/>
            <person name="Zhang T.Y."/>
            <person name="Wu Y.Y."/>
            <person name="Manikprabhu D."/>
            <person name="Li W.J."/>
            <person name="Zhang Y.X."/>
        </authorList>
    </citation>
    <scope>NUCLEOTIDE SEQUENCE [LARGE SCALE GENOMIC DNA]</scope>
    <source>
        <strain evidence="2 3">JCM 30743</strain>
    </source>
</reference>
<evidence type="ECO:0000256" key="1">
    <source>
        <dbReference type="SAM" id="Phobius"/>
    </source>
</evidence>
<proteinExistence type="predicted"/>
<evidence type="ECO:0000313" key="3">
    <source>
        <dbReference type="Proteomes" id="UP000284416"/>
    </source>
</evidence>
<feature type="transmembrane region" description="Helical" evidence="1">
    <location>
        <begin position="84"/>
        <end position="103"/>
    </location>
</feature>
<dbReference type="OrthoDB" id="4966203at2"/>
<comment type="caution">
    <text evidence="2">The sequence shown here is derived from an EMBL/GenBank/DDBJ whole genome shotgun (WGS) entry which is preliminary data.</text>
</comment>
<evidence type="ECO:0000313" key="2">
    <source>
        <dbReference type="EMBL" id="RHW31185.1"/>
    </source>
</evidence>
<keyword evidence="1" id="KW-1133">Transmembrane helix</keyword>
<dbReference type="Pfam" id="PF09997">
    <property type="entry name" value="DUF2238"/>
    <property type="match status" value="1"/>
</dbReference>
<dbReference type="Proteomes" id="UP000284416">
    <property type="component" value="Unassembled WGS sequence"/>
</dbReference>
<keyword evidence="1" id="KW-0472">Membrane</keyword>
<feature type="transmembrane region" description="Helical" evidence="1">
    <location>
        <begin position="115"/>
        <end position="133"/>
    </location>
</feature>
<gene>
    <name evidence="2" type="ORF">D1B31_22635</name>
</gene>
<organism evidence="2 3">
    <name type="scientific">Neobacillus notoginsengisoli</name>
    <dbReference type="NCBI Taxonomy" id="1578198"/>
    <lineage>
        <taxon>Bacteria</taxon>
        <taxon>Bacillati</taxon>
        <taxon>Bacillota</taxon>
        <taxon>Bacilli</taxon>
        <taxon>Bacillales</taxon>
        <taxon>Bacillaceae</taxon>
        <taxon>Neobacillus</taxon>
    </lineage>
</organism>
<feature type="transmembrane region" description="Helical" evidence="1">
    <location>
        <begin position="145"/>
        <end position="164"/>
    </location>
</feature>
<keyword evidence="3" id="KW-1185">Reference proteome</keyword>
<keyword evidence="1" id="KW-0812">Transmembrane</keyword>
<dbReference type="AlphaFoldDB" id="A0A417YER9"/>
<name>A0A417YER9_9BACI</name>
<protein>
    <submittedName>
        <fullName evidence="2">Membrane-spanning protein</fullName>
    </submittedName>
</protein>
<feature type="transmembrane region" description="Helical" evidence="1">
    <location>
        <begin position="26"/>
        <end position="46"/>
    </location>
</feature>